<protein>
    <submittedName>
        <fullName evidence="3">Alpha/beta-hydrolase</fullName>
    </submittedName>
</protein>
<dbReference type="GO" id="GO:0016787">
    <property type="term" value="F:hydrolase activity"/>
    <property type="evidence" value="ECO:0007669"/>
    <property type="project" value="UniProtKB-KW"/>
</dbReference>
<dbReference type="Gene3D" id="3.40.50.1820">
    <property type="entry name" value="alpha/beta hydrolase"/>
    <property type="match status" value="1"/>
</dbReference>
<dbReference type="OrthoDB" id="19653at2759"/>
<evidence type="ECO:0000313" key="3">
    <source>
        <dbReference type="EMBL" id="KAF2247823.1"/>
    </source>
</evidence>
<dbReference type="AlphaFoldDB" id="A0A6A6IE96"/>
<dbReference type="GeneID" id="54588272"/>
<dbReference type="InterPro" id="IPR050300">
    <property type="entry name" value="GDXG_lipolytic_enzyme"/>
</dbReference>
<dbReference type="SUPFAM" id="SSF53474">
    <property type="entry name" value="alpha/beta-Hydrolases"/>
    <property type="match status" value="1"/>
</dbReference>
<proteinExistence type="predicted"/>
<evidence type="ECO:0000313" key="4">
    <source>
        <dbReference type="Proteomes" id="UP000800094"/>
    </source>
</evidence>
<dbReference type="InterPro" id="IPR013094">
    <property type="entry name" value="AB_hydrolase_3"/>
</dbReference>
<evidence type="ECO:0000259" key="2">
    <source>
        <dbReference type="Pfam" id="PF07859"/>
    </source>
</evidence>
<dbReference type="Pfam" id="PF07859">
    <property type="entry name" value="Abhydrolase_3"/>
    <property type="match status" value="1"/>
</dbReference>
<dbReference type="PANTHER" id="PTHR48081:SF3">
    <property type="entry name" value="ALPHA_BETA HYDROLASE FOLD-3 DOMAIN-CONTAINING PROTEIN"/>
    <property type="match status" value="1"/>
</dbReference>
<gene>
    <name evidence="3" type="ORF">BU26DRAFT_595522</name>
</gene>
<name>A0A6A6IE96_9PLEO</name>
<accession>A0A6A6IE96</accession>
<dbReference type="EMBL" id="ML987196">
    <property type="protein sequence ID" value="KAF2247823.1"/>
    <property type="molecule type" value="Genomic_DNA"/>
</dbReference>
<evidence type="ECO:0000256" key="1">
    <source>
        <dbReference type="ARBA" id="ARBA00022801"/>
    </source>
</evidence>
<dbReference type="RefSeq" id="XP_033682827.1">
    <property type="nucleotide sequence ID" value="XM_033834942.1"/>
</dbReference>
<dbReference type="PANTHER" id="PTHR48081">
    <property type="entry name" value="AB HYDROLASE SUPERFAMILY PROTEIN C4A8.06C"/>
    <property type="match status" value="1"/>
</dbReference>
<organism evidence="3 4">
    <name type="scientific">Trematosphaeria pertusa</name>
    <dbReference type="NCBI Taxonomy" id="390896"/>
    <lineage>
        <taxon>Eukaryota</taxon>
        <taxon>Fungi</taxon>
        <taxon>Dikarya</taxon>
        <taxon>Ascomycota</taxon>
        <taxon>Pezizomycotina</taxon>
        <taxon>Dothideomycetes</taxon>
        <taxon>Pleosporomycetidae</taxon>
        <taxon>Pleosporales</taxon>
        <taxon>Massarineae</taxon>
        <taxon>Trematosphaeriaceae</taxon>
        <taxon>Trematosphaeria</taxon>
    </lineage>
</organism>
<reference evidence="3" key="1">
    <citation type="journal article" date="2020" name="Stud. Mycol.">
        <title>101 Dothideomycetes genomes: a test case for predicting lifestyles and emergence of pathogens.</title>
        <authorList>
            <person name="Haridas S."/>
            <person name="Albert R."/>
            <person name="Binder M."/>
            <person name="Bloem J."/>
            <person name="Labutti K."/>
            <person name="Salamov A."/>
            <person name="Andreopoulos B."/>
            <person name="Baker S."/>
            <person name="Barry K."/>
            <person name="Bills G."/>
            <person name="Bluhm B."/>
            <person name="Cannon C."/>
            <person name="Castanera R."/>
            <person name="Culley D."/>
            <person name="Daum C."/>
            <person name="Ezra D."/>
            <person name="Gonzalez J."/>
            <person name="Henrissat B."/>
            <person name="Kuo A."/>
            <person name="Liang C."/>
            <person name="Lipzen A."/>
            <person name="Lutzoni F."/>
            <person name="Magnuson J."/>
            <person name="Mondo S."/>
            <person name="Nolan M."/>
            <person name="Ohm R."/>
            <person name="Pangilinan J."/>
            <person name="Park H.-J."/>
            <person name="Ramirez L."/>
            <person name="Alfaro M."/>
            <person name="Sun H."/>
            <person name="Tritt A."/>
            <person name="Yoshinaga Y."/>
            <person name="Zwiers L.-H."/>
            <person name="Turgeon B."/>
            <person name="Goodwin S."/>
            <person name="Spatafora J."/>
            <person name="Crous P."/>
            <person name="Grigoriev I."/>
        </authorList>
    </citation>
    <scope>NUCLEOTIDE SEQUENCE</scope>
    <source>
        <strain evidence="3">CBS 122368</strain>
    </source>
</reference>
<keyword evidence="4" id="KW-1185">Reference proteome</keyword>
<feature type="domain" description="Alpha/beta hydrolase fold-3" evidence="2">
    <location>
        <begin position="45"/>
        <end position="152"/>
    </location>
</feature>
<dbReference type="Proteomes" id="UP000800094">
    <property type="component" value="Unassembled WGS sequence"/>
</dbReference>
<dbReference type="InterPro" id="IPR029058">
    <property type="entry name" value="AB_hydrolase_fold"/>
</dbReference>
<sequence length="334" mass="36366">MAAVSGAQISTYVYKSVDDLELTLDVFHPPKLSVETSGTGPRTALIHYHRGFLMIGEKTTFPPSWLINGCLRRGWLYITPSYRLLPEVRGLDVVADALDSATWVARNLAERLIVAGSSAGGYLALFVATQLTTPSPLAFLSIYGMLDLTDSRYIEPGTTLMGLPPLSDTSTILREMSAAKDNKALDSYPFPENPSSDKRMLWIATSHQEALYPDLLTDRSGLSASIRQSGIGAIPAEHHKLFPAAFGLRKGFPPAAFLHGDKDDAVGVNQSVQLAEVLDGLGVKVMCEIVTEKGHGFDVMEIAAEVDVEKKTATEEPVYRSVRKILQFLGNELN</sequence>
<keyword evidence="1 3" id="KW-0378">Hydrolase</keyword>